<dbReference type="InterPro" id="IPR007111">
    <property type="entry name" value="NACHT_NTPase"/>
</dbReference>
<evidence type="ECO:0000259" key="2">
    <source>
        <dbReference type="Pfam" id="PF05729"/>
    </source>
</evidence>
<keyword evidence="3" id="KW-0067">ATP-binding</keyword>
<dbReference type="AlphaFoldDB" id="E2PW53"/>
<proteinExistence type="predicted"/>
<dbReference type="eggNOG" id="COG5635">
    <property type="taxonomic scope" value="Bacteria"/>
</dbReference>
<evidence type="ECO:0000256" key="1">
    <source>
        <dbReference type="SAM" id="MobiDB-lite"/>
    </source>
</evidence>
<reference evidence="3 4" key="1">
    <citation type="journal article" date="2010" name="Genome Biol. Evol.">
        <title>The sequence of a 1.8-mb bacterial linear plasmid reveals a rich evolutionary reservoir of secondary metabolic pathways.</title>
        <authorList>
            <person name="Medema M.H."/>
            <person name="Trefzer A."/>
            <person name="Kovalchuk A."/>
            <person name="van den Berg M."/>
            <person name="Mueller U."/>
            <person name="Heijne W."/>
            <person name="Wu L."/>
            <person name="Alam M.T."/>
            <person name="Ronning C.M."/>
            <person name="Nierman W.C."/>
            <person name="Bovenberg R.A.L."/>
            <person name="Breitling R."/>
            <person name="Takano E."/>
        </authorList>
    </citation>
    <scope>NUCLEOTIDE SEQUENCE [LARGE SCALE GENOMIC DNA]</scope>
    <source>
        <strain evidence="4">ATCC 27064 / DSM 738 / JCM 4710 / NBRC 13307 / NCIMB 12785 / NRRL 3585 / VKM Ac-602</strain>
    </source>
</reference>
<dbReference type="Proteomes" id="UP000002357">
    <property type="component" value="Chromosome"/>
</dbReference>
<keyword evidence="4" id="KW-1185">Reference proteome</keyword>
<dbReference type="EMBL" id="CM000913">
    <property type="protein sequence ID" value="EFG10043.1"/>
    <property type="molecule type" value="Genomic_DNA"/>
</dbReference>
<dbReference type="GO" id="GO:0005524">
    <property type="term" value="F:ATP binding"/>
    <property type="evidence" value="ECO:0007669"/>
    <property type="project" value="UniProtKB-KW"/>
</dbReference>
<feature type="region of interest" description="Disordered" evidence="1">
    <location>
        <begin position="444"/>
        <end position="468"/>
    </location>
</feature>
<accession>E2PW53</accession>
<gene>
    <name evidence="3" type="ORF">SCLAV_4970</name>
</gene>
<feature type="domain" description="NACHT" evidence="2">
    <location>
        <begin position="90"/>
        <end position="209"/>
    </location>
</feature>
<name>E2PW53_STRCL</name>
<sequence length="629" mass="67992">MDTTVELSEWEREFERRYRAECLERYSDPQALGSFPFALRIAPRDSGEPEGTAAHGFPAARRVLLRGWDGDDMGEVLRQEAVRSAEDPEGPVPFLLPEHALADISGLSAPDSLLAACGSPLAMEEPPGWVERILLTGRALLLIDGVEGFAPPVLEEARTVLAGLLERYPAVSVTVTARLDAVPGSWLAAEGFTEYRLCPLAPDEISAFIDSWDFASGSEDTARDTLLRLLADSPLLADLATHAPVLRMFCSLPWADGRRTQPWRTLLPRLGVSLLAGLRYGGTPGALSNILAALQGLALWLQRNGLPGTTQEQAVRQIERSLPAEPEEVPGTDATAAELLSLLLDDGVLLTEPAPGRVVFTHPVHQVYAAAREAVETDALGEVVRHAHDPHWRDVALCAARHVLLDEDRASFVAALRDRADRDPVHAERLALLADEALRELPAPLPAPRRRVPERPAASAPPPLLTGSVVEVRHRPSAATGPESERPVTVTLSGEVRPAELTALAASARRAECYGLVDLTLLRLLPRLHTVVIAGHPRLTRLDDLVPLPLLRSLVLVDCPRLRDLTALTGTGVMFLELAPLPEESVIAPLAAAPRLRVLYLPTPGERSTDGLARRLRGVSLLPGLSLDA</sequence>
<dbReference type="Pfam" id="PF05729">
    <property type="entry name" value="NACHT"/>
    <property type="match status" value="1"/>
</dbReference>
<evidence type="ECO:0000313" key="4">
    <source>
        <dbReference type="Proteomes" id="UP000002357"/>
    </source>
</evidence>
<protein>
    <submittedName>
        <fullName evidence="3">Large ATP-binding protein</fullName>
    </submittedName>
</protein>
<keyword evidence="3" id="KW-0547">Nucleotide-binding</keyword>
<evidence type="ECO:0000313" key="3">
    <source>
        <dbReference type="EMBL" id="EFG10043.1"/>
    </source>
</evidence>
<dbReference type="STRING" id="1901.BB341_04105"/>
<organism evidence="3 4">
    <name type="scientific">Streptomyces clavuligerus</name>
    <dbReference type="NCBI Taxonomy" id="1901"/>
    <lineage>
        <taxon>Bacteria</taxon>
        <taxon>Bacillati</taxon>
        <taxon>Actinomycetota</taxon>
        <taxon>Actinomycetes</taxon>
        <taxon>Kitasatosporales</taxon>
        <taxon>Streptomycetaceae</taxon>
        <taxon>Streptomyces</taxon>
    </lineage>
</organism>